<name>A0ABV1XT56_9ACTN</name>
<feature type="domain" description="FAD dependent oxidoreductase" evidence="2">
    <location>
        <begin position="4"/>
        <end position="395"/>
    </location>
</feature>
<dbReference type="InterPro" id="IPR036188">
    <property type="entry name" value="FAD/NAD-bd_sf"/>
</dbReference>
<proteinExistence type="predicted"/>
<dbReference type="Proteomes" id="UP001486207">
    <property type="component" value="Unassembled WGS sequence"/>
</dbReference>
<accession>A0ABV1XT56</accession>
<comment type="caution">
    <text evidence="3">The sequence shown here is derived from an EMBL/GenBank/DDBJ whole genome shotgun (WGS) entry which is preliminary data.</text>
</comment>
<protein>
    <submittedName>
        <fullName evidence="3">FAD-dependent oxidoreductase</fullName>
    </submittedName>
</protein>
<sequence length="424" mass="45094">MKTTVIGAGVIGLACAYELSELGHEVTVVDAGTAGAAASAGNAGWITPFLSMPRAAPGAVRDALSSFTSAEGPARMRPHLEAGFASWVLRFLLAGSRKRSARATAALQRFSRHALEHVDSLLDRGVEFEHHTDGLAVVFKQAANLENYRRTAARMRTLGYDGTITVHRGSDVTDFDPAISSEVAGVLHLESERHVRPESLSQGLAKSLLNNGGSLIEGEPVRRILPQRTPGTWTVVTAGGKEIPSDHVVVAAGYATRALLKPLGVTVPLEAAKGTSMTARGEGIAPSHPLKLYENMVACSPFDDGVRLSGTFDIGRRDFALNRRRLDMVVRHGLSYLADWRPTETRSTWVGHRPTSVDDTPIIGPVAGRPGLYLATGHGTLGVSLAPVTGALAAREIAGRGEQSELTPFRLSRFGARAVRPATL</sequence>
<dbReference type="Gene3D" id="3.30.9.10">
    <property type="entry name" value="D-Amino Acid Oxidase, subunit A, domain 2"/>
    <property type="match status" value="1"/>
</dbReference>
<dbReference type="EMBL" id="JBEPFB010000008">
    <property type="protein sequence ID" value="MER7374791.1"/>
    <property type="molecule type" value="Genomic_DNA"/>
</dbReference>
<gene>
    <name evidence="3" type="ORF">ABT384_19340</name>
</gene>
<organism evidence="3 4">
    <name type="scientific">Streptomyces lanatus</name>
    <dbReference type="NCBI Taxonomy" id="66900"/>
    <lineage>
        <taxon>Bacteria</taxon>
        <taxon>Bacillati</taxon>
        <taxon>Actinomycetota</taxon>
        <taxon>Actinomycetes</taxon>
        <taxon>Kitasatosporales</taxon>
        <taxon>Streptomycetaceae</taxon>
        <taxon>Streptomyces</taxon>
    </lineage>
</organism>
<dbReference type="InterPro" id="IPR006076">
    <property type="entry name" value="FAD-dep_OxRdtase"/>
</dbReference>
<dbReference type="PROSITE" id="PS51257">
    <property type="entry name" value="PROKAR_LIPOPROTEIN"/>
    <property type="match status" value="1"/>
</dbReference>
<keyword evidence="4" id="KW-1185">Reference proteome</keyword>
<dbReference type="PANTHER" id="PTHR13847:SF289">
    <property type="entry name" value="GLYCINE OXIDASE"/>
    <property type="match status" value="1"/>
</dbReference>
<keyword evidence="1" id="KW-0560">Oxidoreductase</keyword>
<dbReference type="Gene3D" id="3.50.50.60">
    <property type="entry name" value="FAD/NAD(P)-binding domain"/>
    <property type="match status" value="2"/>
</dbReference>
<dbReference type="SUPFAM" id="SSF54373">
    <property type="entry name" value="FAD-linked reductases, C-terminal domain"/>
    <property type="match status" value="1"/>
</dbReference>
<evidence type="ECO:0000313" key="4">
    <source>
        <dbReference type="Proteomes" id="UP001486207"/>
    </source>
</evidence>
<dbReference type="PANTHER" id="PTHR13847">
    <property type="entry name" value="SARCOSINE DEHYDROGENASE-RELATED"/>
    <property type="match status" value="1"/>
</dbReference>
<evidence type="ECO:0000256" key="1">
    <source>
        <dbReference type="ARBA" id="ARBA00023002"/>
    </source>
</evidence>
<reference evidence="3 4" key="1">
    <citation type="submission" date="2024-06" db="EMBL/GenBank/DDBJ databases">
        <title>The Natural Products Discovery Center: Release of the First 8490 Sequenced Strains for Exploring Actinobacteria Biosynthetic Diversity.</title>
        <authorList>
            <person name="Kalkreuter E."/>
            <person name="Kautsar S.A."/>
            <person name="Yang D."/>
            <person name="Bader C.D."/>
            <person name="Teijaro C.N."/>
            <person name="Fluegel L."/>
            <person name="Davis C.M."/>
            <person name="Simpson J.R."/>
            <person name="Lauterbach L."/>
            <person name="Steele A.D."/>
            <person name="Gui C."/>
            <person name="Meng S."/>
            <person name="Li G."/>
            <person name="Viehrig K."/>
            <person name="Ye F."/>
            <person name="Su P."/>
            <person name="Kiefer A.F."/>
            <person name="Nichols A."/>
            <person name="Cepeda A.J."/>
            <person name="Yan W."/>
            <person name="Fan B."/>
            <person name="Jiang Y."/>
            <person name="Adhikari A."/>
            <person name="Zheng C.-J."/>
            <person name="Schuster L."/>
            <person name="Cowan T.M."/>
            <person name="Smanski M.J."/>
            <person name="Chevrette M.G."/>
            <person name="De Carvalho L.P.S."/>
            <person name="Shen B."/>
        </authorList>
    </citation>
    <scope>NUCLEOTIDE SEQUENCE [LARGE SCALE GENOMIC DNA]</scope>
    <source>
        <strain evidence="3 4">NPDC000155</strain>
    </source>
</reference>
<dbReference type="RefSeq" id="WP_190071870.1">
    <property type="nucleotide sequence ID" value="NZ_BNBM01000008.1"/>
</dbReference>
<evidence type="ECO:0000259" key="2">
    <source>
        <dbReference type="Pfam" id="PF01266"/>
    </source>
</evidence>
<dbReference type="Pfam" id="PF01266">
    <property type="entry name" value="DAO"/>
    <property type="match status" value="1"/>
</dbReference>
<dbReference type="SUPFAM" id="SSF51905">
    <property type="entry name" value="FAD/NAD(P)-binding domain"/>
    <property type="match status" value="1"/>
</dbReference>
<evidence type="ECO:0000313" key="3">
    <source>
        <dbReference type="EMBL" id="MER7374791.1"/>
    </source>
</evidence>